<accession>A0A2I4BPT7</accession>
<dbReference type="AlphaFoldDB" id="A0A2I4BPT7"/>
<dbReference type="KEGG" id="alim:106521663"/>
<dbReference type="PANTHER" id="PTHR36128">
    <property type="entry name" value="COILED-COIL DOMAIN-CONTAINING PROTEIN 117"/>
    <property type="match status" value="1"/>
</dbReference>
<dbReference type="InterPro" id="IPR031630">
    <property type="entry name" value="CCDC117"/>
</dbReference>
<evidence type="ECO:0000313" key="2">
    <source>
        <dbReference type="Proteomes" id="UP000192220"/>
    </source>
</evidence>
<sequence>MHHPALSSSNLGFLPAMNSFSSPTTSLPEFDLGSPSTAENLTNNNKLFLSYSSWETRRLRKHRRLDDEGCSAKKRRLMPEAELDLSENSCPALSAQQPDAESSCMDIESAQRRLQEIEDRITLEDDDDDEDLDVEPAARRPVLVISDSLKEGLQCGISDILPQTVAQSVYGILIQLSFPSNLCPCMNIQKRKSLVKEERETRTLRESLCLGFCCGRDKKLLFSTNSEPTFYLNFQESLRHGVGVVASSRRSFLSATEGLVTETA</sequence>
<evidence type="ECO:0000313" key="4">
    <source>
        <dbReference type="RefSeq" id="XP_013869767.1"/>
    </source>
</evidence>
<dbReference type="GeneID" id="106521663"/>
<protein>
    <submittedName>
        <fullName evidence="3 4">Coiled-coil domain-containing protein 117 isoform X1</fullName>
    </submittedName>
</protein>
<dbReference type="RefSeq" id="XP_013869767.1">
    <property type="nucleotide sequence ID" value="XM_014014313.1"/>
</dbReference>
<dbReference type="RefSeq" id="XP_013869766.1">
    <property type="nucleotide sequence ID" value="XM_014014312.1"/>
</dbReference>
<dbReference type="Proteomes" id="UP000192220">
    <property type="component" value="Unplaced"/>
</dbReference>
<dbReference type="OrthoDB" id="9450632at2759"/>
<proteinExistence type="predicted"/>
<keyword evidence="1" id="KW-0175">Coiled coil</keyword>
<gene>
    <name evidence="3 4" type="primary">ccdc117</name>
</gene>
<dbReference type="Pfam" id="PF15810">
    <property type="entry name" value="CCDC117"/>
    <property type="match status" value="1"/>
</dbReference>
<dbReference type="CTD" id="150275"/>
<evidence type="ECO:0000313" key="3">
    <source>
        <dbReference type="RefSeq" id="XP_013869766.1"/>
    </source>
</evidence>
<evidence type="ECO:0000256" key="1">
    <source>
        <dbReference type="SAM" id="Coils"/>
    </source>
</evidence>
<organism evidence="2 3">
    <name type="scientific">Austrofundulus limnaeus</name>
    <name type="common">Annual killifish</name>
    <dbReference type="NCBI Taxonomy" id="52670"/>
    <lineage>
        <taxon>Eukaryota</taxon>
        <taxon>Metazoa</taxon>
        <taxon>Chordata</taxon>
        <taxon>Craniata</taxon>
        <taxon>Vertebrata</taxon>
        <taxon>Euteleostomi</taxon>
        <taxon>Actinopterygii</taxon>
        <taxon>Neopterygii</taxon>
        <taxon>Teleostei</taxon>
        <taxon>Neoteleostei</taxon>
        <taxon>Acanthomorphata</taxon>
        <taxon>Ovalentaria</taxon>
        <taxon>Atherinomorphae</taxon>
        <taxon>Cyprinodontiformes</taxon>
        <taxon>Rivulidae</taxon>
        <taxon>Austrofundulus</taxon>
    </lineage>
</organism>
<reference evidence="3 4" key="1">
    <citation type="submission" date="2025-04" db="UniProtKB">
        <authorList>
            <consortium name="RefSeq"/>
        </authorList>
    </citation>
    <scope>IDENTIFICATION</scope>
    <source>
        <strain evidence="3 4">Quisiro</strain>
        <tissue evidence="3 4">Liver</tissue>
    </source>
</reference>
<dbReference type="PANTHER" id="PTHR36128:SF1">
    <property type="entry name" value="COILED-COIL DOMAIN-CONTAINING PROTEIN 117"/>
    <property type="match status" value="1"/>
</dbReference>
<feature type="coiled-coil region" evidence="1">
    <location>
        <begin position="100"/>
        <end position="127"/>
    </location>
</feature>
<keyword evidence="2" id="KW-1185">Reference proteome</keyword>
<dbReference type="STRING" id="52670.A0A2I4BPT7"/>
<name>A0A2I4BPT7_AUSLI</name>